<feature type="transmembrane region" description="Helical" evidence="9">
    <location>
        <begin position="64"/>
        <end position="84"/>
    </location>
</feature>
<evidence type="ECO:0000313" key="12">
    <source>
        <dbReference type="RefSeq" id="XP_031569476.1"/>
    </source>
</evidence>
<gene>
    <name evidence="12 13 14 15 16 17 18 19 20 21" type="primary">LOC116303978</name>
</gene>
<name>A0A6P8IQW2_ACTTE</name>
<evidence type="ECO:0000313" key="19">
    <source>
        <dbReference type="RefSeq" id="XP_031569485.1"/>
    </source>
</evidence>
<evidence type="ECO:0000256" key="1">
    <source>
        <dbReference type="ARBA" id="ARBA00004651"/>
    </source>
</evidence>
<evidence type="ECO:0000256" key="7">
    <source>
        <dbReference type="ARBA" id="ARBA00023170"/>
    </source>
</evidence>
<evidence type="ECO:0000313" key="16">
    <source>
        <dbReference type="RefSeq" id="XP_031569480.1"/>
    </source>
</evidence>
<evidence type="ECO:0000313" key="21">
    <source>
        <dbReference type="RefSeq" id="XP_031569487.1"/>
    </source>
</evidence>
<dbReference type="RefSeq" id="XP_031569479.1">
    <property type="nucleotide sequence ID" value="XM_031713619.1"/>
</dbReference>
<evidence type="ECO:0000313" key="18">
    <source>
        <dbReference type="RefSeq" id="XP_031569484.1"/>
    </source>
</evidence>
<dbReference type="PROSITE" id="PS50262">
    <property type="entry name" value="G_PROTEIN_RECEP_F1_2"/>
    <property type="match status" value="1"/>
</dbReference>
<dbReference type="SUPFAM" id="SSF81321">
    <property type="entry name" value="Family A G protein-coupled receptor-like"/>
    <property type="match status" value="1"/>
</dbReference>
<evidence type="ECO:0000313" key="13">
    <source>
        <dbReference type="RefSeq" id="XP_031569477.1"/>
    </source>
</evidence>
<keyword evidence="6 9" id="KW-0472">Membrane</keyword>
<evidence type="ECO:0000313" key="17">
    <source>
        <dbReference type="RefSeq" id="XP_031569483.1"/>
    </source>
</evidence>
<sequence length="394" mass="44373">MFSLNNTTNISLPTSASTSEELAATTIASASFLVLVMLLTIFGNSLVCFSVVSYYRLRSPTNYFVVSLAVSDFLVGVVILPFRLTQTLNSNIWPLSLGREGCQFWIWMDILCSGASIVNLAGISIDRLLAIKRPLKYREEMTSKRAYLAILFVWIYAFLAACLLFVDWGQDTIAYQPQCGMKAKIYITIVSFACFFCPLLIVVVCYGLVLHVAIRHALQLQREKDSIAVSFSLEPNGNKKDEDEHSEENTPYLSLKDAEINGSKDGTKGNTYIRRSKSTASTFNVMKQIKATKTLAIVVGVFILCWFPFFVIYLTFQYCGNDCFDARLSEQAKTAILNIFVYVLPVSNSAANPIIYSCFNQEFRQAFLKIFYKMVGKKYKPKPLSWEKSYMSTA</sequence>
<dbReference type="Pfam" id="PF00001">
    <property type="entry name" value="7tm_1"/>
    <property type="match status" value="1"/>
</dbReference>
<dbReference type="RefSeq" id="XP_031569484.1">
    <property type="nucleotide sequence ID" value="XM_031713624.1"/>
</dbReference>
<evidence type="ECO:0000313" key="14">
    <source>
        <dbReference type="RefSeq" id="XP_031569478.1"/>
    </source>
</evidence>
<feature type="domain" description="G-protein coupled receptors family 1 profile" evidence="10">
    <location>
        <begin position="43"/>
        <end position="356"/>
    </location>
</feature>
<evidence type="ECO:0000259" key="10">
    <source>
        <dbReference type="PROSITE" id="PS50262"/>
    </source>
</evidence>
<dbReference type="RefSeq" id="XP_031569478.1">
    <property type="nucleotide sequence ID" value="XM_031713618.1"/>
</dbReference>
<keyword evidence="4 9" id="KW-1133">Transmembrane helix</keyword>
<dbReference type="RefSeq" id="XP_031569476.1">
    <property type="nucleotide sequence ID" value="XM_031713616.1"/>
</dbReference>
<dbReference type="PRINTS" id="PR00237">
    <property type="entry name" value="GPCRRHODOPSN"/>
</dbReference>
<feature type="transmembrane region" description="Helical" evidence="9">
    <location>
        <begin position="186"/>
        <end position="214"/>
    </location>
</feature>
<dbReference type="RefSeq" id="XP_031569485.1">
    <property type="nucleotide sequence ID" value="XM_031713625.1"/>
</dbReference>
<evidence type="ECO:0000256" key="4">
    <source>
        <dbReference type="ARBA" id="ARBA00022989"/>
    </source>
</evidence>
<dbReference type="Proteomes" id="UP000515163">
    <property type="component" value="Unplaced"/>
</dbReference>
<evidence type="ECO:0000256" key="8">
    <source>
        <dbReference type="ARBA" id="ARBA00023224"/>
    </source>
</evidence>
<evidence type="ECO:0000313" key="20">
    <source>
        <dbReference type="RefSeq" id="XP_031569486.1"/>
    </source>
</evidence>
<keyword evidence="3 9" id="KW-0812">Transmembrane</keyword>
<feature type="transmembrane region" description="Helical" evidence="9">
    <location>
        <begin position="336"/>
        <end position="359"/>
    </location>
</feature>
<dbReference type="CDD" id="cd14967">
    <property type="entry name" value="7tmA_amine_R-like"/>
    <property type="match status" value="1"/>
</dbReference>
<keyword evidence="2" id="KW-1003">Cell membrane</keyword>
<dbReference type="GO" id="GO:0004930">
    <property type="term" value="F:G protein-coupled receptor activity"/>
    <property type="evidence" value="ECO:0007669"/>
    <property type="project" value="UniProtKB-KW"/>
</dbReference>
<dbReference type="SMART" id="SM01381">
    <property type="entry name" value="7TM_GPCR_Srsx"/>
    <property type="match status" value="1"/>
</dbReference>
<reference evidence="12 13" key="1">
    <citation type="submission" date="2025-04" db="UniProtKB">
        <authorList>
            <consortium name="RefSeq"/>
        </authorList>
    </citation>
    <scope>IDENTIFICATION</scope>
    <source>
        <tissue evidence="12 13">Tentacle</tissue>
    </source>
</reference>
<evidence type="ECO:0000256" key="9">
    <source>
        <dbReference type="SAM" id="Phobius"/>
    </source>
</evidence>
<dbReference type="Gene3D" id="1.20.1070.10">
    <property type="entry name" value="Rhodopsin 7-helix transmembrane proteins"/>
    <property type="match status" value="1"/>
</dbReference>
<accession>A0A6P8IQW2</accession>
<proteinExistence type="predicted"/>
<dbReference type="RefSeq" id="XP_031569483.1">
    <property type="nucleotide sequence ID" value="XM_031713623.1"/>
</dbReference>
<keyword evidence="5" id="KW-0297">G-protein coupled receptor</keyword>
<evidence type="ECO:0000313" key="15">
    <source>
        <dbReference type="RefSeq" id="XP_031569479.1"/>
    </source>
</evidence>
<dbReference type="RefSeq" id="XP_031569477.1">
    <property type="nucleotide sequence ID" value="XM_031713617.1"/>
</dbReference>
<dbReference type="OrthoDB" id="5956310at2759"/>
<dbReference type="InterPro" id="IPR017452">
    <property type="entry name" value="GPCR_Rhodpsn_7TM"/>
</dbReference>
<dbReference type="RefSeq" id="XP_031569487.1">
    <property type="nucleotide sequence ID" value="XM_031713627.1"/>
</dbReference>
<keyword evidence="7" id="KW-0675">Receptor</keyword>
<evidence type="ECO:0000256" key="6">
    <source>
        <dbReference type="ARBA" id="ARBA00023136"/>
    </source>
</evidence>
<evidence type="ECO:0000256" key="2">
    <source>
        <dbReference type="ARBA" id="ARBA00022475"/>
    </source>
</evidence>
<protein>
    <submittedName>
        <fullName evidence="12 13">Octopamine receptor-like</fullName>
    </submittedName>
</protein>
<dbReference type="GO" id="GO:0005886">
    <property type="term" value="C:plasma membrane"/>
    <property type="evidence" value="ECO:0007669"/>
    <property type="project" value="UniProtKB-SubCell"/>
</dbReference>
<dbReference type="RefSeq" id="XP_031569480.1">
    <property type="nucleotide sequence ID" value="XM_031713620.1"/>
</dbReference>
<dbReference type="InterPro" id="IPR000276">
    <property type="entry name" value="GPCR_Rhodpsn"/>
</dbReference>
<evidence type="ECO:0000256" key="3">
    <source>
        <dbReference type="ARBA" id="ARBA00022692"/>
    </source>
</evidence>
<dbReference type="AlphaFoldDB" id="A0A6P8IQW2"/>
<dbReference type="FunFam" id="1.20.1070.10:FF:000418">
    <property type="entry name" value="Predicted protein"/>
    <property type="match status" value="1"/>
</dbReference>
<feature type="transmembrane region" description="Helical" evidence="9">
    <location>
        <begin position="146"/>
        <end position="166"/>
    </location>
</feature>
<dbReference type="GeneID" id="116303978"/>
<comment type="subcellular location">
    <subcellularLocation>
        <location evidence="1">Cell membrane</location>
        <topology evidence="1">Multi-pass membrane protein</topology>
    </subcellularLocation>
</comment>
<feature type="transmembrane region" description="Helical" evidence="9">
    <location>
        <begin position="104"/>
        <end position="125"/>
    </location>
</feature>
<evidence type="ECO:0000256" key="5">
    <source>
        <dbReference type="ARBA" id="ARBA00023040"/>
    </source>
</evidence>
<evidence type="ECO:0000313" key="11">
    <source>
        <dbReference type="Proteomes" id="UP000515163"/>
    </source>
</evidence>
<dbReference type="PANTHER" id="PTHR24248">
    <property type="entry name" value="ADRENERGIC RECEPTOR-RELATED G-PROTEIN COUPLED RECEPTOR"/>
    <property type="match status" value="1"/>
</dbReference>
<feature type="transmembrane region" description="Helical" evidence="9">
    <location>
        <begin position="27"/>
        <end position="52"/>
    </location>
</feature>
<dbReference type="KEGG" id="aten:116303978"/>
<feature type="transmembrane region" description="Helical" evidence="9">
    <location>
        <begin position="295"/>
        <end position="316"/>
    </location>
</feature>
<organism evidence="11 12">
    <name type="scientific">Actinia tenebrosa</name>
    <name type="common">Australian red waratah sea anemone</name>
    <dbReference type="NCBI Taxonomy" id="6105"/>
    <lineage>
        <taxon>Eukaryota</taxon>
        <taxon>Metazoa</taxon>
        <taxon>Cnidaria</taxon>
        <taxon>Anthozoa</taxon>
        <taxon>Hexacorallia</taxon>
        <taxon>Actiniaria</taxon>
        <taxon>Actiniidae</taxon>
        <taxon>Actinia</taxon>
    </lineage>
</organism>
<keyword evidence="11" id="KW-1185">Reference proteome</keyword>
<keyword evidence="8" id="KW-0807">Transducer</keyword>
<dbReference type="RefSeq" id="XP_031569486.1">
    <property type="nucleotide sequence ID" value="XM_031713626.1"/>
</dbReference>